<protein>
    <submittedName>
        <fullName evidence="1">Uncharacterized protein</fullName>
    </submittedName>
</protein>
<dbReference type="EMBL" id="WIXE01002585">
    <property type="protein sequence ID" value="KAK5984679.1"/>
    <property type="molecule type" value="Genomic_DNA"/>
</dbReference>
<name>A0AAN8J3C2_TRICO</name>
<evidence type="ECO:0000313" key="1">
    <source>
        <dbReference type="EMBL" id="KAK5984679.1"/>
    </source>
</evidence>
<dbReference type="AlphaFoldDB" id="A0AAN8J3C2"/>
<comment type="caution">
    <text evidence="1">The sequence shown here is derived from an EMBL/GenBank/DDBJ whole genome shotgun (WGS) entry which is preliminary data.</text>
</comment>
<evidence type="ECO:0000313" key="2">
    <source>
        <dbReference type="Proteomes" id="UP001331761"/>
    </source>
</evidence>
<organism evidence="1 2">
    <name type="scientific">Trichostrongylus colubriformis</name>
    <name type="common">Black scour worm</name>
    <dbReference type="NCBI Taxonomy" id="6319"/>
    <lineage>
        <taxon>Eukaryota</taxon>
        <taxon>Metazoa</taxon>
        <taxon>Ecdysozoa</taxon>
        <taxon>Nematoda</taxon>
        <taxon>Chromadorea</taxon>
        <taxon>Rhabditida</taxon>
        <taxon>Rhabditina</taxon>
        <taxon>Rhabditomorpha</taxon>
        <taxon>Strongyloidea</taxon>
        <taxon>Trichostrongylidae</taxon>
        <taxon>Trichostrongylus</taxon>
    </lineage>
</organism>
<keyword evidence="2" id="KW-1185">Reference proteome</keyword>
<reference evidence="1 2" key="1">
    <citation type="submission" date="2019-10" db="EMBL/GenBank/DDBJ databases">
        <title>Assembly and Annotation for the nematode Trichostrongylus colubriformis.</title>
        <authorList>
            <person name="Martin J."/>
        </authorList>
    </citation>
    <scope>NUCLEOTIDE SEQUENCE [LARGE SCALE GENOMIC DNA]</scope>
    <source>
        <strain evidence="1">G859</strain>
        <tissue evidence="1">Whole worm</tissue>
    </source>
</reference>
<dbReference type="Proteomes" id="UP001331761">
    <property type="component" value="Unassembled WGS sequence"/>
</dbReference>
<sequence length="123" mass="14106">MVEPQLSTLTRSERDQILRGLYYRAIPDERSDISAHIFTADYFGMMILNNKKQGGGKKTYRVEIIEEHNVKWNFFHGRDDIDPSTCSGDWMLICSYRSTGDHPLAEFHLVEEAEAIKSPPLSA</sequence>
<gene>
    <name evidence="1" type="ORF">GCK32_007781</name>
</gene>
<accession>A0AAN8J3C2</accession>
<proteinExistence type="predicted"/>